<dbReference type="Pfam" id="PF22777">
    <property type="entry name" value="VKGC_lumenal_dom"/>
    <property type="match status" value="1"/>
</dbReference>
<evidence type="ECO:0000256" key="1">
    <source>
        <dbReference type="ARBA" id="ARBA00004127"/>
    </source>
</evidence>
<dbReference type="PANTHER" id="PTHR12639:SF7">
    <property type="entry name" value="HTTM DOMAIN-CONTAINING PROTEIN"/>
    <property type="match status" value="1"/>
</dbReference>
<feature type="transmembrane region" description="Helical" evidence="8">
    <location>
        <begin position="197"/>
        <end position="215"/>
    </location>
</feature>
<evidence type="ECO:0000256" key="7">
    <source>
        <dbReference type="SAM" id="MobiDB-lite"/>
    </source>
</evidence>
<feature type="transmembrane region" description="Helical" evidence="8">
    <location>
        <begin position="144"/>
        <end position="162"/>
    </location>
</feature>
<keyword evidence="5" id="KW-1015">Disulfide bond</keyword>
<dbReference type="InterPro" id="IPR053934">
    <property type="entry name" value="HTTM_dom"/>
</dbReference>
<evidence type="ECO:0000313" key="11">
    <source>
        <dbReference type="Proteomes" id="UP001239462"/>
    </source>
</evidence>
<dbReference type="Pfam" id="PF05090">
    <property type="entry name" value="HTTM"/>
    <property type="match status" value="1"/>
</dbReference>
<gene>
    <name evidence="10" type="ORF">QTN89_14960</name>
</gene>
<evidence type="ECO:0000256" key="2">
    <source>
        <dbReference type="ARBA" id="ARBA00022692"/>
    </source>
</evidence>
<dbReference type="Proteomes" id="UP001239462">
    <property type="component" value="Unassembled WGS sequence"/>
</dbReference>
<evidence type="ECO:0000256" key="5">
    <source>
        <dbReference type="ARBA" id="ARBA00023157"/>
    </source>
</evidence>
<comment type="caution">
    <text evidence="10">The sequence shown here is derived from an EMBL/GenBank/DDBJ whole genome shotgun (WGS) entry which is preliminary data.</text>
</comment>
<sequence length="500" mass="57788">MTALPLAWLRVLVGVTYWFWASGYLADDRWRVFFQQPRFLFKYAGLEWVQPWPGDGMWWHFQLTRLAAVFFAIGFITPISAAILAFSMAFVLVSERQIYNNHDYLLACVAFVSVFLPMARQLSVDHWLRGNRGGPQAIRRWQWWLVRFQLGLPYAFGAIAKLDQDWLRGLPTELWVRSRVDTPLIGSVMALPHMNLFIAWGGLLFDALIIPGLYFRRTRSFAITAALVFHLTNATIFTIGVFPWFMLATMWVFFSSNAISNFTYRISSLAQRRLGIANADVVRVDRPTRVVAAIGPRHLAGVVLAFVYVTVQLLLPVRPWLLPGNASWNERGQRFSWRMMLRHKDCLTWFRIETGDDHLFVPANFVMTPNQLRRAPRDPELVRQAAVQLRSMAQSIGVSNANVYALHLVSLNGRRPKCLVDPDKELTRAKRGWWSDDWVKQDPGPPKKPPYRQPFDRWWQDVDPPPRFVDLMTMRPSEAHRLFDQLIASQQSDASADDER</sequence>
<dbReference type="InterPro" id="IPR053935">
    <property type="entry name" value="VKGC_lumenal_dom"/>
</dbReference>
<dbReference type="RefSeq" id="WP_289164382.1">
    <property type="nucleotide sequence ID" value="NZ_JASZZN010000010.1"/>
</dbReference>
<feature type="domain" description="HTTM-like" evidence="9">
    <location>
        <begin position="1"/>
        <end position="258"/>
    </location>
</feature>
<dbReference type="PANTHER" id="PTHR12639">
    <property type="entry name" value="VITAMIN K-DEPENDENT GAMMA-CARBOXYLASE"/>
    <property type="match status" value="1"/>
</dbReference>
<organism evidence="10 11">
    <name type="scientific">Roseiconus lacunae</name>
    <dbReference type="NCBI Taxonomy" id="2605694"/>
    <lineage>
        <taxon>Bacteria</taxon>
        <taxon>Pseudomonadati</taxon>
        <taxon>Planctomycetota</taxon>
        <taxon>Planctomycetia</taxon>
        <taxon>Pirellulales</taxon>
        <taxon>Pirellulaceae</taxon>
        <taxon>Roseiconus</taxon>
    </lineage>
</organism>
<feature type="compositionally biased region" description="Pro residues" evidence="7">
    <location>
        <begin position="443"/>
        <end position="452"/>
    </location>
</feature>
<feature type="transmembrane region" description="Helical" evidence="8">
    <location>
        <begin position="66"/>
        <end position="92"/>
    </location>
</feature>
<name>A0ABT7PKC1_9BACT</name>
<keyword evidence="6" id="KW-0456">Lyase</keyword>
<evidence type="ECO:0000259" key="9">
    <source>
        <dbReference type="SMART" id="SM00752"/>
    </source>
</evidence>
<keyword evidence="2 8" id="KW-0812">Transmembrane</keyword>
<evidence type="ECO:0000256" key="3">
    <source>
        <dbReference type="ARBA" id="ARBA00022989"/>
    </source>
</evidence>
<keyword evidence="4 8" id="KW-0472">Membrane</keyword>
<proteinExistence type="predicted"/>
<dbReference type="InterPro" id="IPR007782">
    <property type="entry name" value="VKG_COase"/>
</dbReference>
<evidence type="ECO:0000256" key="4">
    <source>
        <dbReference type="ARBA" id="ARBA00023136"/>
    </source>
</evidence>
<feature type="transmembrane region" description="Helical" evidence="8">
    <location>
        <begin position="227"/>
        <end position="254"/>
    </location>
</feature>
<accession>A0ABT7PKC1</accession>
<evidence type="ECO:0000256" key="8">
    <source>
        <dbReference type="SAM" id="Phobius"/>
    </source>
</evidence>
<feature type="transmembrane region" description="Helical" evidence="8">
    <location>
        <begin position="6"/>
        <end position="26"/>
    </location>
</feature>
<reference evidence="10 11" key="1">
    <citation type="submission" date="2023-06" db="EMBL/GenBank/DDBJ databases">
        <title>Roseiconus lacunae JC819 isolated from Gulf of Mannar region, Tamil Nadu.</title>
        <authorList>
            <person name="Pk S."/>
            <person name="Ch S."/>
            <person name="Ch V.R."/>
        </authorList>
    </citation>
    <scope>NUCLEOTIDE SEQUENCE [LARGE SCALE GENOMIC DNA]</scope>
    <source>
        <strain evidence="10 11">JC819</strain>
    </source>
</reference>
<protein>
    <submittedName>
        <fullName evidence="10">HTTM domain-containing protein</fullName>
    </submittedName>
</protein>
<feature type="transmembrane region" description="Helical" evidence="8">
    <location>
        <begin position="299"/>
        <end position="321"/>
    </location>
</feature>
<keyword evidence="11" id="KW-1185">Reference proteome</keyword>
<feature type="transmembrane region" description="Helical" evidence="8">
    <location>
        <begin position="104"/>
        <end position="123"/>
    </location>
</feature>
<feature type="region of interest" description="Disordered" evidence="7">
    <location>
        <begin position="437"/>
        <end position="458"/>
    </location>
</feature>
<keyword evidence="3 8" id="KW-1133">Transmembrane helix</keyword>
<evidence type="ECO:0000313" key="10">
    <source>
        <dbReference type="EMBL" id="MDM4016744.1"/>
    </source>
</evidence>
<evidence type="ECO:0000256" key="6">
    <source>
        <dbReference type="ARBA" id="ARBA00023239"/>
    </source>
</evidence>
<dbReference type="InterPro" id="IPR011020">
    <property type="entry name" value="HTTM-like"/>
</dbReference>
<dbReference type="SMART" id="SM00752">
    <property type="entry name" value="HTTM"/>
    <property type="match status" value="1"/>
</dbReference>
<comment type="subcellular location">
    <subcellularLocation>
        <location evidence="1">Endomembrane system</location>
        <topology evidence="1">Multi-pass membrane protein</topology>
    </subcellularLocation>
</comment>
<dbReference type="EMBL" id="JASZZN010000010">
    <property type="protein sequence ID" value="MDM4016744.1"/>
    <property type="molecule type" value="Genomic_DNA"/>
</dbReference>